<proteinExistence type="inferred from homology"/>
<dbReference type="InterPro" id="IPR012292">
    <property type="entry name" value="Globin/Proto"/>
</dbReference>
<comment type="similarity">
    <text evidence="1">Belongs to the globin family.</text>
</comment>
<dbReference type="InterPro" id="IPR009050">
    <property type="entry name" value="Globin-like_sf"/>
</dbReference>
<reference evidence="7" key="1">
    <citation type="submission" date="2016-11" db="UniProtKB">
        <authorList>
            <consortium name="WormBaseParasite"/>
        </authorList>
    </citation>
    <scope>IDENTIFICATION</scope>
</reference>
<dbReference type="EMBL" id="CAJFDI010000004">
    <property type="protein sequence ID" value="CAD5227219.1"/>
    <property type="molecule type" value="Genomic_DNA"/>
</dbReference>
<dbReference type="PROSITE" id="PS01033">
    <property type="entry name" value="GLOBIN"/>
    <property type="match status" value="1"/>
</dbReference>
<protein>
    <submittedName>
        <fullName evidence="3">(pine wood nematode) hypothetical protein</fullName>
    </submittedName>
    <submittedName>
        <fullName evidence="7">GLOBIN domain-containing protein</fullName>
    </submittedName>
</protein>
<keyword evidence="1" id="KW-0408">Iron</keyword>
<evidence type="ECO:0000313" key="5">
    <source>
        <dbReference type="Proteomes" id="UP000095284"/>
    </source>
</evidence>
<keyword evidence="1" id="KW-0479">Metal-binding</keyword>
<dbReference type="Proteomes" id="UP000659654">
    <property type="component" value="Unassembled WGS sequence"/>
</dbReference>
<dbReference type="GO" id="GO:0020037">
    <property type="term" value="F:heme binding"/>
    <property type="evidence" value="ECO:0007669"/>
    <property type="project" value="InterPro"/>
</dbReference>
<dbReference type="GO" id="GO:0005344">
    <property type="term" value="F:oxygen carrier activity"/>
    <property type="evidence" value="ECO:0007669"/>
    <property type="project" value="UniProtKB-KW"/>
</dbReference>
<dbReference type="AlphaFoldDB" id="A0A1I7S4N0"/>
<evidence type="ECO:0000256" key="1">
    <source>
        <dbReference type="RuleBase" id="RU000356"/>
    </source>
</evidence>
<reference evidence="4" key="2">
    <citation type="submission" date="2020-08" db="EMBL/GenBank/DDBJ databases">
        <authorList>
            <person name="Kikuchi T."/>
        </authorList>
    </citation>
    <scope>NUCLEOTIDE SEQUENCE</scope>
    <source>
        <strain evidence="3">Ka4C1</strain>
    </source>
</reference>
<dbReference type="SUPFAM" id="SSF46458">
    <property type="entry name" value="Globin-like"/>
    <property type="match status" value="1"/>
</dbReference>
<sequence>MADRQILLKSLEFMPLTRDGEKQGVEIYKYSFANMPAMMPFYHLADGFTADSTITSDRFQKLGCKLALATHILANLADQPETLKAYAREHVLRHISRKVSPRMFRGFFDILVDWMATKTTISEEARREWAKLGDLFSYEAVKYADELGLVFPENGEAA</sequence>
<dbReference type="InterPro" id="IPR044399">
    <property type="entry name" value="Mb-like_M"/>
</dbReference>
<evidence type="ECO:0000313" key="7">
    <source>
        <dbReference type="WBParaSite" id="BXY_0796300.1"/>
    </source>
</evidence>
<dbReference type="SMR" id="A0A1I7S4N0"/>
<dbReference type="Proteomes" id="UP000582659">
    <property type="component" value="Unassembled WGS sequence"/>
</dbReference>
<evidence type="ECO:0000313" key="3">
    <source>
        <dbReference type="EMBL" id="CAD5227219.1"/>
    </source>
</evidence>
<evidence type="ECO:0000313" key="6">
    <source>
        <dbReference type="Proteomes" id="UP000659654"/>
    </source>
</evidence>
<keyword evidence="1" id="KW-0349">Heme</keyword>
<keyword evidence="1" id="KW-0813">Transport</keyword>
<dbReference type="WBParaSite" id="BXY_0796300.1">
    <property type="protein sequence ID" value="BXY_0796300.1"/>
    <property type="gene ID" value="BXY_0796300"/>
</dbReference>
<dbReference type="Proteomes" id="UP000095284">
    <property type="component" value="Unplaced"/>
</dbReference>
<evidence type="ECO:0000259" key="2">
    <source>
        <dbReference type="PROSITE" id="PS01033"/>
    </source>
</evidence>
<organism evidence="5 7">
    <name type="scientific">Bursaphelenchus xylophilus</name>
    <name type="common">Pinewood nematode worm</name>
    <name type="synonym">Aphelenchoides xylophilus</name>
    <dbReference type="NCBI Taxonomy" id="6326"/>
    <lineage>
        <taxon>Eukaryota</taxon>
        <taxon>Metazoa</taxon>
        <taxon>Ecdysozoa</taxon>
        <taxon>Nematoda</taxon>
        <taxon>Chromadorea</taxon>
        <taxon>Rhabditida</taxon>
        <taxon>Tylenchina</taxon>
        <taxon>Tylenchomorpha</taxon>
        <taxon>Aphelenchoidea</taxon>
        <taxon>Aphelenchoididae</taxon>
        <taxon>Bursaphelenchus</taxon>
    </lineage>
</organism>
<dbReference type="InterPro" id="IPR000971">
    <property type="entry name" value="Globin"/>
</dbReference>
<accession>A0A1I7S4N0</accession>
<evidence type="ECO:0000313" key="4">
    <source>
        <dbReference type="EMBL" id="CAG9117247.1"/>
    </source>
</evidence>
<keyword evidence="6" id="KW-1185">Reference proteome</keyword>
<dbReference type="OrthoDB" id="5820458at2759"/>
<keyword evidence="1" id="KW-0561">Oxygen transport</keyword>
<dbReference type="CDD" id="cd01040">
    <property type="entry name" value="Mb-like"/>
    <property type="match status" value="1"/>
</dbReference>
<gene>
    <name evidence="3" type="ORF">BXYJ_LOCUS9764</name>
</gene>
<dbReference type="GO" id="GO:0019825">
    <property type="term" value="F:oxygen binding"/>
    <property type="evidence" value="ECO:0007669"/>
    <property type="project" value="InterPro"/>
</dbReference>
<dbReference type="EMBL" id="CAJFCV020000004">
    <property type="protein sequence ID" value="CAG9117247.1"/>
    <property type="molecule type" value="Genomic_DNA"/>
</dbReference>
<feature type="domain" description="Globin" evidence="2">
    <location>
        <begin position="1"/>
        <end position="145"/>
    </location>
</feature>
<name>A0A1I7S4N0_BURXY</name>
<dbReference type="Pfam" id="PF00042">
    <property type="entry name" value="Globin"/>
    <property type="match status" value="1"/>
</dbReference>
<dbReference type="Gene3D" id="1.10.490.10">
    <property type="entry name" value="Globins"/>
    <property type="match status" value="1"/>
</dbReference>